<keyword evidence="2" id="KW-0520">NAD</keyword>
<evidence type="ECO:0008006" key="7">
    <source>
        <dbReference type="Google" id="ProtNLM"/>
    </source>
</evidence>
<dbReference type="InterPro" id="IPR036291">
    <property type="entry name" value="NAD(P)-bd_dom_sf"/>
</dbReference>
<evidence type="ECO:0000256" key="2">
    <source>
        <dbReference type="ARBA" id="ARBA00023027"/>
    </source>
</evidence>
<dbReference type="InterPro" id="IPR001236">
    <property type="entry name" value="Lactate/malate_DH_N"/>
</dbReference>
<evidence type="ECO:0000256" key="3">
    <source>
        <dbReference type="RuleBase" id="RU003369"/>
    </source>
</evidence>
<feature type="domain" description="Lactate/malate dehydrogenase N-terminal" evidence="4">
    <location>
        <begin position="73"/>
        <end position="208"/>
    </location>
</feature>
<dbReference type="PRINTS" id="PR00086">
    <property type="entry name" value="LLDHDRGNASE"/>
</dbReference>
<dbReference type="Gene3D" id="3.40.50.720">
    <property type="entry name" value="NAD(P)-binding Rossmann-like Domain"/>
    <property type="match status" value="1"/>
</dbReference>
<sequence length="373" mass="39960">MASRWLRGLRRLPPPPSALRVSPSLSKEGKRTYGYLRNGHVSAVCGQGRGTILGGDQRRHVSNATTESPSSRAVIIGAGSVGSTIGSFLVFEGAYDEVVLIDLDEDRLRGEVMDLSDASFLSDTSVRMGTYEDAADADLVIITAGAKQRPNETRLALLKRNVGILSSIADSILPVADHTLVLLVANPVDILTQLFQEISQLPKERVIGSGTFLDSMRLCTELSRKFGVAPSHIHAYVVGMHGDCQIPVWSHCSVGGVHVSGYGCLKRAEMIELAERARDKAYRIINAKGSTYYGIAACVAKLSVGLQMNRHQIFPLSVWSEANGSYLSWPAFVGSNGVQGTLPLTLNSEESAVVERAAATVKAAVADAQKPGE</sequence>
<organism evidence="6">
    <name type="scientific">Lotharella oceanica</name>
    <dbReference type="NCBI Taxonomy" id="641309"/>
    <lineage>
        <taxon>Eukaryota</taxon>
        <taxon>Sar</taxon>
        <taxon>Rhizaria</taxon>
        <taxon>Cercozoa</taxon>
        <taxon>Chlorarachniophyceae</taxon>
        <taxon>Lotharella</taxon>
    </lineage>
</organism>
<keyword evidence="1 3" id="KW-0560">Oxidoreductase</keyword>
<evidence type="ECO:0000313" key="6">
    <source>
        <dbReference type="EMBL" id="CAD9777406.1"/>
    </source>
</evidence>
<dbReference type="EMBL" id="HBHP01034830">
    <property type="protein sequence ID" value="CAD9777406.1"/>
    <property type="molecule type" value="Transcribed_RNA"/>
</dbReference>
<dbReference type="Pfam" id="PF00056">
    <property type="entry name" value="Ldh_1_N"/>
    <property type="match status" value="1"/>
</dbReference>
<gene>
    <name evidence="6" type="ORF">LSP00402_LOCUS21422</name>
</gene>
<dbReference type="Gene3D" id="3.90.110.10">
    <property type="entry name" value="Lactate dehydrogenase/glycoside hydrolase, family 4, C-terminal"/>
    <property type="match status" value="1"/>
</dbReference>
<dbReference type="InterPro" id="IPR015955">
    <property type="entry name" value="Lactate_DH/Glyco_Ohase_4_C"/>
</dbReference>
<dbReference type="GO" id="GO:0004459">
    <property type="term" value="F:L-lactate dehydrogenase (NAD+) activity"/>
    <property type="evidence" value="ECO:0007669"/>
    <property type="project" value="TreeGrafter"/>
</dbReference>
<reference evidence="6" key="1">
    <citation type="submission" date="2021-01" db="EMBL/GenBank/DDBJ databases">
        <authorList>
            <person name="Corre E."/>
            <person name="Pelletier E."/>
            <person name="Niang G."/>
            <person name="Scheremetjew M."/>
            <person name="Finn R."/>
            <person name="Kale V."/>
            <person name="Holt S."/>
            <person name="Cochrane G."/>
            <person name="Meng A."/>
            <person name="Brown T."/>
            <person name="Cohen L."/>
        </authorList>
    </citation>
    <scope>NUCLEOTIDE SEQUENCE</scope>
    <source>
        <strain evidence="6">CCMP622</strain>
    </source>
</reference>
<evidence type="ECO:0000259" key="5">
    <source>
        <dbReference type="Pfam" id="PF02866"/>
    </source>
</evidence>
<dbReference type="GO" id="GO:0006089">
    <property type="term" value="P:lactate metabolic process"/>
    <property type="evidence" value="ECO:0007669"/>
    <property type="project" value="TreeGrafter"/>
</dbReference>
<dbReference type="AlphaFoldDB" id="A0A7S2U466"/>
<comment type="similarity">
    <text evidence="3">Belongs to the LDH/MDH superfamily.</text>
</comment>
<dbReference type="Pfam" id="PF02866">
    <property type="entry name" value="Ldh_1_C"/>
    <property type="match status" value="1"/>
</dbReference>
<dbReference type="InterPro" id="IPR022383">
    <property type="entry name" value="Lactate/malate_DH_C"/>
</dbReference>
<dbReference type="PANTHER" id="PTHR43128:SF16">
    <property type="entry name" value="L-LACTATE DEHYDROGENASE"/>
    <property type="match status" value="1"/>
</dbReference>
<protein>
    <recommendedName>
        <fullName evidence="7">L-lactate dehydrogenase</fullName>
    </recommendedName>
</protein>
<accession>A0A7S2U466</accession>
<dbReference type="SUPFAM" id="SSF56327">
    <property type="entry name" value="LDH C-terminal domain-like"/>
    <property type="match status" value="1"/>
</dbReference>
<proteinExistence type="inferred from homology"/>
<name>A0A7S2U466_9EUKA</name>
<evidence type="ECO:0000256" key="1">
    <source>
        <dbReference type="ARBA" id="ARBA00023002"/>
    </source>
</evidence>
<dbReference type="InterPro" id="IPR001557">
    <property type="entry name" value="L-lactate/malate_DH"/>
</dbReference>
<dbReference type="SUPFAM" id="SSF51735">
    <property type="entry name" value="NAD(P)-binding Rossmann-fold domains"/>
    <property type="match status" value="1"/>
</dbReference>
<feature type="domain" description="Lactate/malate dehydrogenase C-terminal" evidence="5">
    <location>
        <begin position="211"/>
        <end position="368"/>
    </location>
</feature>
<dbReference type="PANTHER" id="PTHR43128">
    <property type="entry name" value="L-2-HYDROXYCARBOXYLATE DEHYDROGENASE (NAD(P)(+))"/>
    <property type="match status" value="1"/>
</dbReference>
<evidence type="ECO:0000259" key="4">
    <source>
        <dbReference type="Pfam" id="PF00056"/>
    </source>
</evidence>